<protein>
    <submittedName>
        <fullName evidence="1">Uncharacterized protein</fullName>
    </submittedName>
</protein>
<sequence length="87" mass="9582">AELASLYSRLQHAVSRLPPTSAYAASVKAITDARAKALAVSHPPQVSAASTKKRTRQPNAIRLQPSNYYLALPLAARRQRSSYRTRH</sequence>
<name>A0AAD5X782_9FUNG</name>
<evidence type="ECO:0000313" key="2">
    <source>
        <dbReference type="Proteomes" id="UP001211907"/>
    </source>
</evidence>
<proteinExistence type="predicted"/>
<comment type="caution">
    <text evidence="1">The sequence shown here is derived from an EMBL/GenBank/DDBJ whole genome shotgun (WGS) entry which is preliminary data.</text>
</comment>
<feature type="non-terminal residue" evidence="1">
    <location>
        <position position="1"/>
    </location>
</feature>
<gene>
    <name evidence="1" type="ORF">HK100_009754</name>
</gene>
<keyword evidence="2" id="KW-1185">Reference proteome</keyword>
<dbReference type="Proteomes" id="UP001211907">
    <property type="component" value="Unassembled WGS sequence"/>
</dbReference>
<organism evidence="1 2">
    <name type="scientific">Physocladia obscura</name>
    <dbReference type="NCBI Taxonomy" id="109957"/>
    <lineage>
        <taxon>Eukaryota</taxon>
        <taxon>Fungi</taxon>
        <taxon>Fungi incertae sedis</taxon>
        <taxon>Chytridiomycota</taxon>
        <taxon>Chytridiomycota incertae sedis</taxon>
        <taxon>Chytridiomycetes</taxon>
        <taxon>Chytridiales</taxon>
        <taxon>Chytriomycetaceae</taxon>
        <taxon>Physocladia</taxon>
    </lineage>
</organism>
<evidence type="ECO:0000313" key="1">
    <source>
        <dbReference type="EMBL" id="KAJ3082127.1"/>
    </source>
</evidence>
<dbReference type="EMBL" id="JADGJH010005102">
    <property type="protein sequence ID" value="KAJ3082127.1"/>
    <property type="molecule type" value="Genomic_DNA"/>
</dbReference>
<dbReference type="AlphaFoldDB" id="A0AAD5X782"/>
<reference evidence="1" key="1">
    <citation type="submission" date="2020-05" db="EMBL/GenBank/DDBJ databases">
        <title>Phylogenomic resolution of chytrid fungi.</title>
        <authorList>
            <person name="Stajich J.E."/>
            <person name="Amses K."/>
            <person name="Simmons R."/>
            <person name="Seto K."/>
            <person name="Myers J."/>
            <person name="Bonds A."/>
            <person name="Quandt C.A."/>
            <person name="Barry K."/>
            <person name="Liu P."/>
            <person name="Grigoriev I."/>
            <person name="Longcore J.E."/>
            <person name="James T.Y."/>
        </authorList>
    </citation>
    <scope>NUCLEOTIDE SEQUENCE</scope>
    <source>
        <strain evidence="1">JEL0513</strain>
    </source>
</reference>
<accession>A0AAD5X782</accession>